<evidence type="ECO:0000313" key="2">
    <source>
        <dbReference type="Proteomes" id="UP001610335"/>
    </source>
</evidence>
<reference evidence="1 2" key="1">
    <citation type="submission" date="2024-07" db="EMBL/GenBank/DDBJ databases">
        <title>Section-level genome sequencing and comparative genomics of Aspergillus sections Usti and Cavernicolus.</title>
        <authorList>
            <consortium name="Lawrence Berkeley National Laboratory"/>
            <person name="Nybo J.L."/>
            <person name="Vesth T.C."/>
            <person name="Theobald S."/>
            <person name="Frisvad J.C."/>
            <person name="Larsen T.O."/>
            <person name="Kjaerboelling I."/>
            <person name="Rothschild-Mancinelli K."/>
            <person name="Lyhne E.K."/>
            <person name="Kogle M.E."/>
            <person name="Barry K."/>
            <person name="Clum A."/>
            <person name="Na H."/>
            <person name="Ledsgaard L."/>
            <person name="Lin J."/>
            <person name="Lipzen A."/>
            <person name="Kuo A."/>
            <person name="Riley R."/>
            <person name="Mondo S."/>
            <person name="LaButti K."/>
            <person name="Haridas S."/>
            <person name="Pangalinan J."/>
            <person name="Salamov A.A."/>
            <person name="Simmons B.A."/>
            <person name="Magnuson J.K."/>
            <person name="Chen J."/>
            <person name="Drula E."/>
            <person name="Henrissat B."/>
            <person name="Wiebenga A."/>
            <person name="Lubbers R.J."/>
            <person name="Gomes A.C."/>
            <person name="Makela M.R."/>
            <person name="Stajich J."/>
            <person name="Grigoriev I.V."/>
            <person name="Mortensen U.H."/>
            <person name="De vries R.P."/>
            <person name="Baker S.E."/>
            <person name="Andersen M.R."/>
        </authorList>
    </citation>
    <scope>NUCLEOTIDE SEQUENCE [LARGE SCALE GENOMIC DNA]</scope>
    <source>
        <strain evidence="1 2">CBS 600.67</strain>
    </source>
</reference>
<dbReference type="Proteomes" id="UP001610335">
    <property type="component" value="Unassembled WGS sequence"/>
</dbReference>
<name>A0ABR4HHC8_9EURO</name>
<sequence length="183" mass="20712">MPETITTAPYNHEVYHLATKPSLRTATDTFVSRNAQHFINTLIRDCFLKHNVQKAFSACLLHRHFDLNQYERNIEEDSQAAASTNLDDIHACSWLFHDGKLFPYEFKRGDVLPTPPADFVTELGLILQTNSLCDIIGLQTYQDGIVEMEKTDHAARISTTTSYPEGAEEVKQPKASISSFAFF</sequence>
<dbReference type="EMBL" id="JBFXLS010000119">
    <property type="protein sequence ID" value="KAL2814884.1"/>
    <property type="molecule type" value="Genomic_DNA"/>
</dbReference>
<keyword evidence="2" id="KW-1185">Reference proteome</keyword>
<evidence type="ECO:0000313" key="1">
    <source>
        <dbReference type="EMBL" id="KAL2814884.1"/>
    </source>
</evidence>
<proteinExistence type="predicted"/>
<accession>A0ABR4HHC8</accession>
<protein>
    <submittedName>
        <fullName evidence="1">Uncharacterized protein</fullName>
    </submittedName>
</protein>
<comment type="caution">
    <text evidence="1">The sequence shown here is derived from an EMBL/GenBank/DDBJ whole genome shotgun (WGS) entry which is preliminary data.</text>
</comment>
<gene>
    <name evidence="1" type="ORF">BDW59DRAFT_167025</name>
</gene>
<organism evidence="1 2">
    <name type="scientific">Aspergillus cavernicola</name>
    <dbReference type="NCBI Taxonomy" id="176166"/>
    <lineage>
        <taxon>Eukaryota</taxon>
        <taxon>Fungi</taxon>
        <taxon>Dikarya</taxon>
        <taxon>Ascomycota</taxon>
        <taxon>Pezizomycotina</taxon>
        <taxon>Eurotiomycetes</taxon>
        <taxon>Eurotiomycetidae</taxon>
        <taxon>Eurotiales</taxon>
        <taxon>Aspergillaceae</taxon>
        <taxon>Aspergillus</taxon>
        <taxon>Aspergillus subgen. Nidulantes</taxon>
    </lineage>
</organism>